<organism evidence="2 3">
    <name type="scientific">Nocardioides eburneus</name>
    <dbReference type="NCBI Taxonomy" id="3231482"/>
    <lineage>
        <taxon>Bacteria</taxon>
        <taxon>Bacillati</taxon>
        <taxon>Actinomycetota</taxon>
        <taxon>Actinomycetes</taxon>
        <taxon>Propionibacteriales</taxon>
        <taxon>Nocardioidaceae</taxon>
        <taxon>Nocardioides</taxon>
    </lineage>
</organism>
<keyword evidence="1" id="KW-0812">Transmembrane</keyword>
<protein>
    <submittedName>
        <fullName evidence="2">Uncharacterized protein</fullName>
    </submittedName>
</protein>
<keyword evidence="1" id="KW-0472">Membrane</keyword>
<sequence length="114" mass="11552">MTRRAGLRAAAALGLLGAGFVVGLSAVALHARWWGLALGAVATLAALVALPPGLWSRASYAVGWLVALGLAMVPRPEGDYAVASDAPGYLLIGVGLVLLVGALATLPVGRRRSR</sequence>
<feature type="transmembrane region" description="Helical" evidence="1">
    <location>
        <begin position="58"/>
        <end position="74"/>
    </location>
</feature>
<proteinExistence type="predicted"/>
<evidence type="ECO:0000313" key="2">
    <source>
        <dbReference type="EMBL" id="MEX0427588.1"/>
    </source>
</evidence>
<dbReference type="EMBL" id="JBFPJR010000011">
    <property type="protein sequence ID" value="MEX0427588.1"/>
    <property type="molecule type" value="Genomic_DNA"/>
</dbReference>
<evidence type="ECO:0000313" key="3">
    <source>
        <dbReference type="Proteomes" id="UP001556631"/>
    </source>
</evidence>
<accession>A0ABV3SXK0</accession>
<evidence type="ECO:0000256" key="1">
    <source>
        <dbReference type="SAM" id="Phobius"/>
    </source>
</evidence>
<name>A0ABV3SXK0_9ACTN</name>
<dbReference type="Proteomes" id="UP001556631">
    <property type="component" value="Unassembled WGS sequence"/>
</dbReference>
<dbReference type="RefSeq" id="WP_367993118.1">
    <property type="nucleotide sequence ID" value="NZ_JBFPJR010000011.1"/>
</dbReference>
<comment type="caution">
    <text evidence="2">The sequence shown here is derived from an EMBL/GenBank/DDBJ whole genome shotgun (WGS) entry which is preliminary data.</text>
</comment>
<keyword evidence="1" id="KW-1133">Transmembrane helix</keyword>
<feature type="transmembrane region" description="Helical" evidence="1">
    <location>
        <begin position="86"/>
        <end position="108"/>
    </location>
</feature>
<keyword evidence="3" id="KW-1185">Reference proteome</keyword>
<feature type="transmembrane region" description="Helical" evidence="1">
    <location>
        <begin position="33"/>
        <end position="51"/>
    </location>
</feature>
<reference evidence="2 3" key="1">
    <citation type="submission" date="2024-07" db="EMBL/GenBank/DDBJ databases">
        <authorList>
            <person name="Lee S."/>
            <person name="Kang M."/>
        </authorList>
    </citation>
    <scope>NUCLEOTIDE SEQUENCE [LARGE SCALE GENOMIC DNA]</scope>
    <source>
        <strain evidence="2 3">DS6</strain>
    </source>
</reference>
<gene>
    <name evidence="2" type="ORF">AB3X52_08160</name>
</gene>